<evidence type="ECO:0000313" key="2">
    <source>
        <dbReference type="EMBL" id="KAF2405297.1"/>
    </source>
</evidence>
<proteinExistence type="predicted"/>
<evidence type="ECO:0000256" key="1">
    <source>
        <dbReference type="SAM" id="MobiDB-lite"/>
    </source>
</evidence>
<feature type="region of interest" description="Disordered" evidence="1">
    <location>
        <begin position="57"/>
        <end position="115"/>
    </location>
</feature>
<gene>
    <name evidence="2" type="ORF">EJ06DRAFT_525823</name>
</gene>
<accession>A0A6G1IB80</accession>
<dbReference type="AlphaFoldDB" id="A0A6G1IB80"/>
<protein>
    <submittedName>
        <fullName evidence="2">Uncharacterized protein</fullName>
    </submittedName>
</protein>
<reference evidence="2" key="1">
    <citation type="journal article" date="2020" name="Stud. Mycol.">
        <title>101 Dothideomycetes genomes: a test case for predicting lifestyles and emergence of pathogens.</title>
        <authorList>
            <person name="Haridas S."/>
            <person name="Albert R."/>
            <person name="Binder M."/>
            <person name="Bloem J."/>
            <person name="Labutti K."/>
            <person name="Salamov A."/>
            <person name="Andreopoulos B."/>
            <person name="Baker S."/>
            <person name="Barry K."/>
            <person name="Bills G."/>
            <person name="Bluhm B."/>
            <person name="Cannon C."/>
            <person name="Castanera R."/>
            <person name="Culley D."/>
            <person name="Daum C."/>
            <person name="Ezra D."/>
            <person name="Gonzalez J."/>
            <person name="Henrissat B."/>
            <person name="Kuo A."/>
            <person name="Liang C."/>
            <person name="Lipzen A."/>
            <person name="Lutzoni F."/>
            <person name="Magnuson J."/>
            <person name="Mondo S."/>
            <person name="Nolan M."/>
            <person name="Ohm R."/>
            <person name="Pangilinan J."/>
            <person name="Park H.-J."/>
            <person name="Ramirez L."/>
            <person name="Alfaro M."/>
            <person name="Sun H."/>
            <person name="Tritt A."/>
            <person name="Yoshinaga Y."/>
            <person name="Zwiers L.-H."/>
            <person name="Turgeon B."/>
            <person name="Goodwin S."/>
            <person name="Spatafora J."/>
            <person name="Crous P."/>
            <person name="Grigoriev I."/>
        </authorList>
    </citation>
    <scope>NUCLEOTIDE SEQUENCE</scope>
    <source>
        <strain evidence="2">CBS 262.69</strain>
    </source>
</reference>
<evidence type="ECO:0000313" key="3">
    <source>
        <dbReference type="Proteomes" id="UP000799640"/>
    </source>
</evidence>
<feature type="compositionally biased region" description="Pro residues" evidence="1">
    <location>
        <begin position="76"/>
        <end position="92"/>
    </location>
</feature>
<keyword evidence="3" id="KW-1185">Reference proteome</keyword>
<sequence length="115" mass="11828">MRHTGSAKLEPASVGAEVAGFRIVLHLPPRTSPVNIQPLFILRPLSPTNRCFTASRGCGTSATHGGIPQRQFGASAPPPPGNTCLVTPPPAHKLPSADSAPPFGTSNGCAKHSMA</sequence>
<organism evidence="2 3">
    <name type="scientific">Trichodelitschia bisporula</name>
    <dbReference type="NCBI Taxonomy" id="703511"/>
    <lineage>
        <taxon>Eukaryota</taxon>
        <taxon>Fungi</taxon>
        <taxon>Dikarya</taxon>
        <taxon>Ascomycota</taxon>
        <taxon>Pezizomycotina</taxon>
        <taxon>Dothideomycetes</taxon>
        <taxon>Dothideomycetes incertae sedis</taxon>
        <taxon>Phaeotrichales</taxon>
        <taxon>Phaeotrichaceae</taxon>
        <taxon>Trichodelitschia</taxon>
    </lineage>
</organism>
<name>A0A6G1IB80_9PEZI</name>
<dbReference type="EMBL" id="ML996687">
    <property type="protein sequence ID" value="KAF2405297.1"/>
    <property type="molecule type" value="Genomic_DNA"/>
</dbReference>
<dbReference type="Proteomes" id="UP000799640">
    <property type="component" value="Unassembled WGS sequence"/>
</dbReference>